<name>A0A1F8CUX6_9BACT</name>
<dbReference type="Proteomes" id="UP000178999">
    <property type="component" value="Unassembled WGS sequence"/>
</dbReference>
<gene>
    <name evidence="2" type="ORF">A2382_01820</name>
</gene>
<evidence type="ECO:0000313" key="2">
    <source>
        <dbReference type="EMBL" id="OGM79639.1"/>
    </source>
</evidence>
<feature type="compositionally biased region" description="Polar residues" evidence="1">
    <location>
        <begin position="54"/>
        <end position="64"/>
    </location>
</feature>
<dbReference type="AlphaFoldDB" id="A0A1F8CUX6"/>
<dbReference type="EMBL" id="MGHY01000009">
    <property type="protein sequence ID" value="OGM79639.1"/>
    <property type="molecule type" value="Genomic_DNA"/>
</dbReference>
<evidence type="ECO:0000313" key="3">
    <source>
        <dbReference type="Proteomes" id="UP000178999"/>
    </source>
</evidence>
<proteinExistence type="predicted"/>
<evidence type="ECO:0000256" key="1">
    <source>
        <dbReference type="SAM" id="MobiDB-lite"/>
    </source>
</evidence>
<protein>
    <submittedName>
        <fullName evidence="2">Uncharacterized protein</fullName>
    </submittedName>
</protein>
<organism evidence="2 3">
    <name type="scientific">Candidatus Woesebacteria bacterium RIFOXYB1_FULL_38_16</name>
    <dbReference type="NCBI Taxonomy" id="1802538"/>
    <lineage>
        <taxon>Bacteria</taxon>
        <taxon>Candidatus Woeseibacteriota</taxon>
    </lineage>
</organism>
<comment type="caution">
    <text evidence="2">The sequence shown here is derived from an EMBL/GenBank/DDBJ whole genome shotgun (WGS) entry which is preliminary data.</text>
</comment>
<dbReference type="STRING" id="1802538.A2382_01820"/>
<reference evidence="2 3" key="1">
    <citation type="journal article" date="2016" name="Nat. Commun.">
        <title>Thousands of microbial genomes shed light on interconnected biogeochemical processes in an aquifer system.</title>
        <authorList>
            <person name="Anantharaman K."/>
            <person name="Brown C.T."/>
            <person name="Hug L.A."/>
            <person name="Sharon I."/>
            <person name="Castelle C.J."/>
            <person name="Probst A.J."/>
            <person name="Thomas B.C."/>
            <person name="Singh A."/>
            <person name="Wilkins M.J."/>
            <person name="Karaoz U."/>
            <person name="Brodie E.L."/>
            <person name="Williams K.H."/>
            <person name="Hubbard S.S."/>
            <person name="Banfield J.F."/>
        </authorList>
    </citation>
    <scope>NUCLEOTIDE SEQUENCE [LARGE SCALE GENOMIC DNA]</scope>
</reference>
<sequence>MQEQDKPELDITDLFKMPDLIHDPIEKVKEWVEKSFPNESQNSMLERINEARSKSNQPINSKYK</sequence>
<accession>A0A1F8CUX6</accession>
<feature type="region of interest" description="Disordered" evidence="1">
    <location>
        <begin position="36"/>
        <end position="64"/>
    </location>
</feature>